<feature type="domain" description="DUF2147" evidence="1">
    <location>
        <begin position="40"/>
        <end position="157"/>
    </location>
</feature>
<proteinExistence type="predicted"/>
<dbReference type="KEGG" id="haei:MUN82_08200"/>
<name>A0A8T9SYC0_9BACT</name>
<dbReference type="Proteomes" id="UP000829925">
    <property type="component" value="Chromosome"/>
</dbReference>
<reference evidence="2 3" key="1">
    <citation type="submission" date="2022-04" db="EMBL/GenBank/DDBJ databases">
        <title>Hymenobacter sp. isolated from the air.</title>
        <authorList>
            <person name="Won M."/>
            <person name="Lee C.-M."/>
            <person name="Woen H.-Y."/>
            <person name="Kwon S.-W."/>
        </authorList>
    </citation>
    <scope>NUCLEOTIDE SEQUENCE [LARGE SCALE GENOMIC DNA]</scope>
    <source>
        <strain evidence="3">5413 J-13</strain>
    </source>
</reference>
<protein>
    <submittedName>
        <fullName evidence="2">DUF2147 domain-containing protein</fullName>
    </submittedName>
</protein>
<accession>A0A8T9SYC0</accession>
<keyword evidence="3" id="KW-1185">Reference proteome</keyword>
<dbReference type="PANTHER" id="PTHR36919:SF2">
    <property type="entry name" value="BLL6627 PROTEIN"/>
    <property type="match status" value="1"/>
</dbReference>
<sequence length="164" mass="18765">MSLLQPLTTTSTAHVFSFWLFCLGVLLPLLGQAQALSPVGMWEDNSGEARVEVSVRDGELTGRLVWMRHAIDPKTGQPHLDGRNPNPTLRTRPLQNLVVLYKMRYNPDSGRWEDGEIYDPHSGHYYSCYLRMESRDRLEVKGFIGFSLLGRSHYWHRLKPGNAL</sequence>
<dbReference type="RefSeq" id="WP_245096538.1">
    <property type="nucleotide sequence ID" value="NZ_CP095053.1"/>
</dbReference>
<dbReference type="InterPro" id="IPR019223">
    <property type="entry name" value="DUF2147"/>
</dbReference>
<dbReference type="AlphaFoldDB" id="A0A8T9SYC0"/>
<gene>
    <name evidence="2" type="ORF">MUN82_08200</name>
</gene>
<evidence type="ECO:0000313" key="2">
    <source>
        <dbReference type="EMBL" id="UOR07068.1"/>
    </source>
</evidence>
<evidence type="ECO:0000313" key="3">
    <source>
        <dbReference type="Proteomes" id="UP000829925"/>
    </source>
</evidence>
<evidence type="ECO:0000259" key="1">
    <source>
        <dbReference type="Pfam" id="PF09917"/>
    </source>
</evidence>
<dbReference type="PANTHER" id="PTHR36919">
    <property type="entry name" value="BLR1215 PROTEIN"/>
    <property type="match status" value="1"/>
</dbReference>
<dbReference type="Pfam" id="PF09917">
    <property type="entry name" value="DUF2147"/>
    <property type="match status" value="1"/>
</dbReference>
<dbReference type="EMBL" id="CP095053">
    <property type="protein sequence ID" value="UOR07068.1"/>
    <property type="molecule type" value="Genomic_DNA"/>
</dbReference>
<dbReference type="Gene3D" id="2.40.128.520">
    <property type="match status" value="1"/>
</dbReference>
<organism evidence="2 3">
    <name type="scientific">Hymenobacter aerilatus</name>
    <dbReference type="NCBI Taxonomy" id="2932251"/>
    <lineage>
        <taxon>Bacteria</taxon>
        <taxon>Pseudomonadati</taxon>
        <taxon>Bacteroidota</taxon>
        <taxon>Cytophagia</taxon>
        <taxon>Cytophagales</taxon>
        <taxon>Hymenobacteraceae</taxon>
        <taxon>Hymenobacter</taxon>
    </lineage>
</organism>